<reference evidence="6 7" key="1">
    <citation type="submission" date="2024-07" db="EMBL/GenBank/DDBJ databases">
        <title>Section-level genome sequencing and comparative genomics of Aspergillus sections Usti and Cavernicolus.</title>
        <authorList>
            <consortium name="Lawrence Berkeley National Laboratory"/>
            <person name="Nybo J.L."/>
            <person name="Vesth T.C."/>
            <person name="Theobald S."/>
            <person name="Frisvad J.C."/>
            <person name="Larsen T.O."/>
            <person name="Kjaerboelling I."/>
            <person name="Rothschild-Mancinelli K."/>
            <person name="Lyhne E.K."/>
            <person name="Kogle M.E."/>
            <person name="Barry K."/>
            <person name="Clum A."/>
            <person name="Na H."/>
            <person name="Ledsgaard L."/>
            <person name="Lin J."/>
            <person name="Lipzen A."/>
            <person name="Kuo A."/>
            <person name="Riley R."/>
            <person name="Mondo S."/>
            <person name="Labutti K."/>
            <person name="Haridas S."/>
            <person name="Pangalinan J."/>
            <person name="Salamov A.A."/>
            <person name="Simmons B.A."/>
            <person name="Magnuson J.K."/>
            <person name="Chen J."/>
            <person name="Drula E."/>
            <person name="Henrissat B."/>
            <person name="Wiebenga A."/>
            <person name="Lubbers R.J."/>
            <person name="Gomes A.C."/>
            <person name="Makela M.R."/>
            <person name="Stajich J."/>
            <person name="Grigoriev I.V."/>
            <person name="Mortensen U.H."/>
            <person name="De Vries R.P."/>
            <person name="Baker S.E."/>
            <person name="Andersen M.R."/>
        </authorList>
    </citation>
    <scope>NUCLEOTIDE SEQUENCE [LARGE SCALE GENOMIC DNA]</scope>
    <source>
        <strain evidence="6 7">CBS 123904</strain>
    </source>
</reference>
<comment type="caution">
    <text evidence="6">The sequence shown here is derived from an EMBL/GenBank/DDBJ whole genome shotgun (WGS) entry which is preliminary data.</text>
</comment>
<dbReference type="Gene3D" id="3.40.462.20">
    <property type="match status" value="1"/>
</dbReference>
<keyword evidence="2" id="KW-0285">Flavoprotein</keyword>
<keyword evidence="7" id="KW-1185">Reference proteome</keyword>
<comment type="similarity">
    <text evidence="1">Belongs to the oxygen-dependent FAD-linked oxidoreductase family.</text>
</comment>
<gene>
    <name evidence="6" type="ORF">BJY01DRAFT_232235</name>
</gene>
<dbReference type="InterPro" id="IPR016166">
    <property type="entry name" value="FAD-bd_PCMH"/>
</dbReference>
<evidence type="ECO:0000256" key="4">
    <source>
        <dbReference type="ARBA" id="ARBA00023002"/>
    </source>
</evidence>
<sequence length="428" mass="47139">MQYLALRCKALASQFGNSFHYSDSDPDLLLWDAKQTEANHLCWVEPENSAEVAAVLRVLVDNWCQFAVKGGGHSRHPDDSNSVGGVTVDLNRISSVDLASSQTRARVGAGATGSQLSEPLSLGYVGPRTGSGGVAGFTLGGRHVVLANATVVTVAEQSNPDLFWALRGGANNFGIVTYFTLRVFPQGEVLDLDRSYHINVTDTFLKEAYEIFDVEISILWSGRYAQPVRDPPIFLEYEPDPAGVRNRRYWGSLASFATSNAPLGTARHLLNTITHYPSRELSRRAFEIFREEIHSAANVTGFLPAPITYSIPAGAITRMQERGGNALGLDVERHLIHDAPASQVIVNNLSLAWDDETDDERVMAFASRFLERYQAAARALGLYHHFIYVNYADKGQDVFPSYGESNKQRLIQIQQNVDPLGVFTPHGL</sequence>
<name>A0ABR4KN44_9EURO</name>
<dbReference type="Gene3D" id="3.30.465.10">
    <property type="match status" value="2"/>
</dbReference>
<evidence type="ECO:0000259" key="5">
    <source>
        <dbReference type="PROSITE" id="PS51387"/>
    </source>
</evidence>
<dbReference type="SUPFAM" id="SSF56176">
    <property type="entry name" value="FAD-binding/transporter-associated domain-like"/>
    <property type="match status" value="1"/>
</dbReference>
<keyword evidence="3" id="KW-0274">FAD</keyword>
<evidence type="ECO:0000256" key="3">
    <source>
        <dbReference type="ARBA" id="ARBA00022827"/>
    </source>
</evidence>
<dbReference type="PROSITE" id="PS51387">
    <property type="entry name" value="FAD_PCMH"/>
    <property type="match status" value="1"/>
</dbReference>
<evidence type="ECO:0000313" key="7">
    <source>
        <dbReference type="Proteomes" id="UP001610446"/>
    </source>
</evidence>
<proteinExistence type="inferred from homology"/>
<dbReference type="InterPro" id="IPR050416">
    <property type="entry name" value="FAD-linked_Oxidoreductase"/>
</dbReference>
<keyword evidence="4" id="KW-0560">Oxidoreductase</keyword>
<protein>
    <recommendedName>
        <fullName evidence="5">FAD-binding PCMH-type domain-containing protein</fullName>
    </recommendedName>
</protein>
<dbReference type="EMBL" id="JBFXLU010000019">
    <property type="protein sequence ID" value="KAL2853472.1"/>
    <property type="molecule type" value="Genomic_DNA"/>
</dbReference>
<dbReference type="InterPro" id="IPR036318">
    <property type="entry name" value="FAD-bd_PCMH-like_sf"/>
</dbReference>
<dbReference type="PANTHER" id="PTHR42973">
    <property type="entry name" value="BINDING OXIDOREDUCTASE, PUTATIVE (AFU_ORTHOLOGUE AFUA_1G17690)-RELATED"/>
    <property type="match status" value="1"/>
</dbReference>
<evidence type="ECO:0000313" key="6">
    <source>
        <dbReference type="EMBL" id="KAL2853472.1"/>
    </source>
</evidence>
<evidence type="ECO:0000256" key="1">
    <source>
        <dbReference type="ARBA" id="ARBA00005466"/>
    </source>
</evidence>
<organism evidence="6 7">
    <name type="scientific">Aspergillus pseudoustus</name>
    <dbReference type="NCBI Taxonomy" id="1810923"/>
    <lineage>
        <taxon>Eukaryota</taxon>
        <taxon>Fungi</taxon>
        <taxon>Dikarya</taxon>
        <taxon>Ascomycota</taxon>
        <taxon>Pezizomycotina</taxon>
        <taxon>Eurotiomycetes</taxon>
        <taxon>Eurotiomycetidae</taxon>
        <taxon>Eurotiales</taxon>
        <taxon>Aspergillaceae</taxon>
        <taxon>Aspergillus</taxon>
        <taxon>Aspergillus subgen. Nidulantes</taxon>
    </lineage>
</organism>
<evidence type="ECO:0000256" key="2">
    <source>
        <dbReference type="ARBA" id="ARBA00022630"/>
    </source>
</evidence>
<dbReference type="Pfam" id="PF01565">
    <property type="entry name" value="FAD_binding_4"/>
    <property type="match status" value="1"/>
</dbReference>
<dbReference type="InterPro" id="IPR006094">
    <property type="entry name" value="Oxid_FAD_bind_N"/>
</dbReference>
<accession>A0ABR4KN44</accession>
<feature type="domain" description="FAD-binding PCMH-type" evidence="5">
    <location>
        <begin position="36"/>
        <end position="210"/>
    </location>
</feature>
<dbReference type="InterPro" id="IPR016169">
    <property type="entry name" value="FAD-bd_PCMH_sub2"/>
</dbReference>
<dbReference type="PANTHER" id="PTHR42973:SF13">
    <property type="entry name" value="FAD-BINDING PCMH-TYPE DOMAIN-CONTAINING PROTEIN"/>
    <property type="match status" value="1"/>
</dbReference>
<dbReference type="Proteomes" id="UP001610446">
    <property type="component" value="Unassembled WGS sequence"/>
</dbReference>